<reference evidence="2 3" key="1">
    <citation type="journal article" date="2012" name="J. Bacteriol.">
        <title>Genome sequence of Rhizobium grahamii CCGE502, a broad-host-range symbiont with low nodulation competitiveness in Phaseolus vulgaris.</title>
        <authorList>
            <person name="Althabegoiti M.J."/>
            <person name="Lozano L."/>
            <person name="Torres-Tejerizo G."/>
            <person name="Ormeno-Orrillo E."/>
            <person name="Rogel M.A."/>
            <person name="Gonzalez V."/>
            <person name="Martinez-Romero E."/>
        </authorList>
    </citation>
    <scope>NUCLEOTIDE SEQUENCE [LARGE SCALE GENOMIC DNA]</scope>
    <source>
        <strain evidence="2 3">CCGE 502</strain>
    </source>
</reference>
<feature type="region of interest" description="Disordered" evidence="1">
    <location>
        <begin position="111"/>
        <end position="160"/>
    </location>
</feature>
<dbReference type="Gene3D" id="1.10.10.10">
    <property type="entry name" value="Winged helix-like DNA-binding domain superfamily/Winged helix DNA-binding domain"/>
    <property type="match status" value="1"/>
</dbReference>
<evidence type="ECO:0000256" key="1">
    <source>
        <dbReference type="SAM" id="MobiDB-lite"/>
    </source>
</evidence>
<dbReference type="HOGENOM" id="CLU_059181_0_0_5"/>
<feature type="compositionally biased region" description="Basic and acidic residues" evidence="1">
    <location>
        <begin position="142"/>
        <end position="152"/>
    </location>
</feature>
<dbReference type="InterPro" id="IPR036388">
    <property type="entry name" value="WH-like_DNA-bd_sf"/>
</dbReference>
<name>S3IL50_9HYPH</name>
<keyword evidence="3" id="KW-1185">Reference proteome</keyword>
<dbReference type="AlphaFoldDB" id="S3IL50"/>
<dbReference type="EMBL" id="AEYE02000005">
    <property type="protein sequence ID" value="EPE99518.1"/>
    <property type="molecule type" value="Genomic_DNA"/>
</dbReference>
<dbReference type="Pfam" id="PF13730">
    <property type="entry name" value="HTH_36"/>
    <property type="match status" value="1"/>
</dbReference>
<evidence type="ECO:0000313" key="3">
    <source>
        <dbReference type="Proteomes" id="UP000014411"/>
    </source>
</evidence>
<sequence length="391" mass="43860">MSIMIMSRLFRMNLGGCNRKLLAVRLADFADDEGRGIYPGVKRLAAETELSERTIQRILADFVQDGILVVVKEASGRPGQATRYDFDLAALFGYTPKETGDMVSPVEQAGRVTNEQETGDTDDRDGCHGVTRTVIEPPLEPSSEREGARAGSEESDTALVEDRRKVEKEFKLWYRNWPTSLSDSEPAARRAWDALTVDERAVCLQRTPAFINAVKAIKGKFTFSSVYLSSRAWEKLDDPKSDVALPSVHNPFSRAWMAGLLAELMKAPNQNMPVPTAFQNQQLKAGGEAAEAVRRDRLRKYGWPRVNTMFSQAYDRKGVTVRPDLAALSEVFQRVDANTLERWKCAFESRGWPWLPNTGHEWFFFPAGEPEEALSDFSNAITRERGDDDGV</sequence>
<organism evidence="2 3">
    <name type="scientific">Rhizobium grahamii CCGE 502</name>
    <dbReference type="NCBI Taxonomy" id="990285"/>
    <lineage>
        <taxon>Bacteria</taxon>
        <taxon>Pseudomonadati</taxon>
        <taxon>Pseudomonadota</taxon>
        <taxon>Alphaproteobacteria</taxon>
        <taxon>Hyphomicrobiales</taxon>
        <taxon>Rhizobiaceae</taxon>
        <taxon>Rhizobium/Agrobacterium group</taxon>
        <taxon>Rhizobium</taxon>
    </lineage>
</organism>
<dbReference type="eggNOG" id="COG3355">
    <property type="taxonomic scope" value="Bacteria"/>
</dbReference>
<proteinExistence type="predicted"/>
<gene>
    <name evidence="2" type="ORF">RGCCGE502_05025</name>
</gene>
<evidence type="ECO:0000313" key="2">
    <source>
        <dbReference type="EMBL" id="EPE99518.1"/>
    </source>
</evidence>
<accession>S3IL50</accession>
<protein>
    <recommendedName>
        <fullName evidence="4">Helix-turn-helix domain-containing protein</fullName>
    </recommendedName>
</protein>
<evidence type="ECO:0008006" key="4">
    <source>
        <dbReference type="Google" id="ProtNLM"/>
    </source>
</evidence>
<dbReference type="STRING" id="990285.RGCCGE502_05025"/>
<dbReference type="Proteomes" id="UP000014411">
    <property type="component" value="Unassembled WGS sequence"/>
</dbReference>
<comment type="caution">
    <text evidence="2">The sequence shown here is derived from an EMBL/GenBank/DDBJ whole genome shotgun (WGS) entry which is preliminary data.</text>
</comment>